<dbReference type="Gene3D" id="2.40.50.140">
    <property type="entry name" value="Nucleic acid-binding proteins"/>
    <property type="match status" value="1"/>
</dbReference>
<dbReference type="OrthoDB" id="422005at2759"/>
<gene>
    <name evidence="2" type="ORF">ABB37_05971</name>
</gene>
<dbReference type="RefSeq" id="XP_015657346.1">
    <property type="nucleotide sequence ID" value="XM_015804212.1"/>
</dbReference>
<keyword evidence="3" id="KW-1185">Reference proteome</keyword>
<accession>A0A0M9FZ56</accession>
<sequence>MPPGVVAVQPGAVQQAGTPPAFSYAVGTPTQPTAAYPGSATQSAGFAGFGPNATSNAVFNAPAQKPIGAPVAGGAFVPLSASLSGSMTGSGATDSRPVYMMSPHAVPMGYTSVLSPGYAPVGAVPMVSGGGGGGYYSMAVYPPMPSRSSGDFSTSPSGPLFVNAPAQMPAHGASADFAPPVSMGGLPPAFNGAFAPQTPYGALRNELSNPFRTANNRAGKAGNAGRGYEAGVYYEGRVKRFNPVRGYGFLSATHKLVKLKEVKERVAAETNAPAESRGTSTAKDGRHAEHNGEARRAATLGMRDNEKQTGVNQRTTPTSTNPAAAVADNDVPLISIITAAGTEADPEIDLDDVVVIKGEEYVRKPVVMGDIFVHYHCLQRTPEELQNEQSGALVNLPAGARVQFKAEVFVPARLMEEAQDSKQAAAMLNSIGISVDEDPNLLAGAIATKKGWGYQAMNVVQLPSQTAVGHRRRRRGKAGSTGNASTASMSSINSLRRSHTPSHERSEHGENSNALVPCSEQNLMIRVEVANTQPPPPSFESATANMKYAVPTAGGVVYYSAYPYLMPRQQ</sequence>
<dbReference type="AlphaFoldDB" id="A0A0M9FZ56"/>
<feature type="compositionally biased region" description="Polar residues" evidence="1">
    <location>
        <begin position="480"/>
        <end position="495"/>
    </location>
</feature>
<feature type="compositionally biased region" description="Basic and acidic residues" evidence="1">
    <location>
        <begin position="283"/>
        <end position="296"/>
    </location>
</feature>
<evidence type="ECO:0000313" key="2">
    <source>
        <dbReference type="EMBL" id="KPA78907.1"/>
    </source>
</evidence>
<dbReference type="OMA" id="ATANMKY"/>
<dbReference type="VEuPathDB" id="TriTrypDB:LpyrH10_12_1490"/>
<dbReference type="Proteomes" id="UP000037923">
    <property type="component" value="Unassembled WGS sequence"/>
</dbReference>
<dbReference type="GeneID" id="26906261"/>
<feature type="region of interest" description="Disordered" evidence="1">
    <location>
        <begin position="465"/>
        <end position="514"/>
    </location>
</feature>
<protein>
    <submittedName>
        <fullName evidence="2">Uncharacterized protein</fullName>
    </submittedName>
</protein>
<evidence type="ECO:0000313" key="3">
    <source>
        <dbReference type="Proteomes" id="UP000037923"/>
    </source>
</evidence>
<dbReference type="EMBL" id="LGTL01000012">
    <property type="protein sequence ID" value="KPA78907.1"/>
    <property type="molecule type" value="Genomic_DNA"/>
</dbReference>
<name>A0A0M9FZ56_LEPPY</name>
<feature type="compositionally biased region" description="Polar residues" evidence="1">
    <location>
        <begin position="308"/>
        <end position="322"/>
    </location>
</feature>
<reference evidence="2 3" key="1">
    <citation type="submission" date="2015-07" db="EMBL/GenBank/DDBJ databases">
        <title>High-quality genome of monoxenous trypanosomatid Leptomonas pyrrhocoris.</title>
        <authorList>
            <person name="Flegontov P."/>
            <person name="Butenko A."/>
            <person name="Firsov S."/>
            <person name="Vlcek C."/>
            <person name="Logacheva M.D."/>
            <person name="Field M."/>
            <person name="Filatov D."/>
            <person name="Flegontova O."/>
            <person name="Gerasimov E."/>
            <person name="Jackson A.P."/>
            <person name="Kelly S."/>
            <person name="Opperdoes F."/>
            <person name="O'Reilly A."/>
            <person name="Votypka J."/>
            <person name="Yurchenko V."/>
            <person name="Lukes J."/>
        </authorList>
    </citation>
    <scope>NUCLEOTIDE SEQUENCE [LARGE SCALE GENOMIC DNA]</scope>
    <source>
        <strain evidence="2">H10</strain>
    </source>
</reference>
<organism evidence="2 3">
    <name type="scientific">Leptomonas pyrrhocoris</name>
    <name type="common">Firebug parasite</name>
    <dbReference type="NCBI Taxonomy" id="157538"/>
    <lineage>
        <taxon>Eukaryota</taxon>
        <taxon>Discoba</taxon>
        <taxon>Euglenozoa</taxon>
        <taxon>Kinetoplastea</taxon>
        <taxon>Metakinetoplastina</taxon>
        <taxon>Trypanosomatida</taxon>
        <taxon>Trypanosomatidae</taxon>
        <taxon>Leishmaniinae</taxon>
        <taxon>Leptomonas</taxon>
    </lineage>
</organism>
<dbReference type="InterPro" id="IPR012340">
    <property type="entry name" value="NA-bd_OB-fold"/>
</dbReference>
<evidence type="ECO:0000256" key="1">
    <source>
        <dbReference type="SAM" id="MobiDB-lite"/>
    </source>
</evidence>
<feature type="region of interest" description="Disordered" evidence="1">
    <location>
        <begin position="267"/>
        <end position="324"/>
    </location>
</feature>
<comment type="caution">
    <text evidence="2">The sequence shown here is derived from an EMBL/GenBank/DDBJ whole genome shotgun (WGS) entry which is preliminary data.</text>
</comment>
<feature type="compositionally biased region" description="Basic and acidic residues" evidence="1">
    <location>
        <begin position="501"/>
        <end position="510"/>
    </location>
</feature>
<proteinExistence type="predicted"/>